<dbReference type="RefSeq" id="WP_179837919.1">
    <property type="nucleotide sequence ID" value="NZ_JACCBT010000001.1"/>
</dbReference>
<dbReference type="GO" id="GO:0005524">
    <property type="term" value="F:ATP binding"/>
    <property type="evidence" value="ECO:0007669"/>
    <property type="project" value="UniProtKB-KW"/>
</dbReference>
<dbReference type="Gene3D" id="3.40.50.300">
    <property type="entry name" value="P-loop containing nucleotide triphosphate hydrolases"/>
    <property type="match status" value="2"/>
</dbReference>
<organism evidence="6 7">
    <name type="scientific">Actinomadura citrea</name>
    <dbReference type="NCBI Taxonomy" id="46158"/>
    <lineage>
        <taxon>Bacteria</taxon>
        <taxon>Bacillati</taxon>
        <taxon>Actinomycetota</taxon>
        <taxon>Actinomycetes</taxon>
        <taxon>Streptosporangiales</taxon>
        <taxon>Thermomonosporaceae</taxon>
        <taxon>Actinomadura</taxon>
    </lineage>
</organism>
<keyword evidence="7" id="KW-1185">Reference proteome</keyword>
<dbReference type="InterPro" id="IPR000641">
    <property type="entry name" value="CbxX/CfxQ"/>
</dbReference>
<proteinExistence type="inferred from homology"/>
<dbReference type="InterPro" id="IPR012334">
    <property type="entry name" value="Pectin_lyas_fold"/>
</dbReference>
<dbReference type="PANTHER" id="PTHR43392">
    <property type="entry name" value="AAA-TYPE ATPASE FAMILY PROTEIN / ANKYRIN REPEAT FAMILY PROTEIN"/>
    <property type="match status" value="1"/>
</dbReference>
<feature type="domain" description="AAA+ ATPase" evidence="5">
    <location>
        <begin position="768"/>
        <end position="908"/>
    </location>
</feature>
<evidence type="ECO:0000256" key="1">
    <source>
        <dbReference type="ARBA" id="ARBA00010378"/>
    </source>
</evidence>
<dbReference type="InterPro" id="IPR027417">
    <property type="entry name" value="P-loop_NTPase"/>
</dbReference>
<keyword evidence="3" id="KW-0067">ATP-binding</keyword>
<feature type="compositionally biased region" description="Low complexity" evidence="4">
    <location>
        <begin position="403"/>
        <end position="434"/>
    </location>
</feature>
<dbReference type="Gene3D" id="1.10.8.60">
    <property type="match status" value="2"/>
</dbReference>
<evidence type="ECO:0000313" key="7">
    <source>
        <dbReference type="Proteomes" id="UP000591272"/>
    </source>
</evidence>
<dbReference type="Gene3D" id="2.160.20.10">
    <property type="entry name" value="Single-stranded right-handed beta-helix, Pectin lyase-like"/>
    <property type="match status" value="2"/>
</dbReference>
<dbReference type="InterPro" id="IPR003959">
    <property type="entry name" value="ATPase_AAA_core"/>
</dbReference>
<dbReference type="InterPro" id="IPR011050">
    <property type="entry name" value="Pectin_lyase_fold/virulence"/>
</dbReference>
<dbReference type="Pfam" id="PF00004">
    <property type="entry name" value="AAA"/>
    <property type="match status" value="2"/>
</dbReference>
<keyword evidence="2" id="KW-0547">Nucleotide-binding</keyword>
<accession>A0A7Y9KHE0</accession>
<dbReference type="SMART" id="SM00710">
    <property type="entry name" value="PbH1"/>
    <property type="match status" value="7"/>
</dbReference>
<dbReference type="InterPro" id="IPR006626">
    <property type="entry name" value="PbH1"/>
</dbReference>
<dbReference type="Pfam" id="PF17866">
    <property type="entry name" value="AAA_lid_6"/>
    <property type="match status" value="2"/>
</dbReference>
<evidence type="ECO:0000256" key="2">
    <source>
        <dbReference type="ARBA" id="ARBA00022741"/>
    </source>
</evidence>
<dbReference type="Pfam" id="PF13229">
    <property type="entry name" value="Beta_helix"/>
    <property type="match status" value="2"/>
</dbReference>
<dbReference type="InterPro" id="IPR050773">
    <property type="entry name" value="CbxX/CfxQ_RuBisCO_ESX"/>
</dbReference>
<comment type="caution">
    <text evidence="6">The sequence shown here is derived from an EMBL/GenBank/DDBJ whole genome shotgun (WGS) entry which is preliminary data.</text>
</comment>
<reference evidence="6 7" key="1">
    <citation type="submission" date="2020-07" db="EMBL/GenBank/DDBJ databases">
        <title>Sequencing the genomes of 1000 actinobacteria strains.</title>
        <authorList>
            <person name="Klenk H.-P."/>
        </authorList>
    </citation>
    <scope>NUCLEOTIDE SEQUENCE [LARGE SCALE GENOMIC DNA]</scope>
    <source>
        <strain evidence="6 7">DSM 43461</strain>
    </source>
</reference>
<evidence type="ECO:0000256" key="4">
    <source>
        <dbReference type="SAM" id="MobiDB-lite"/>
    </source>
</evidence>
<evidence type="ECO:0000256" key="3">
    <source>
        <dbReference type="ARBA" id="ARBA00022840"/>
    </source>
</evidence>
<dbReference type="SUPFAM" id="SSF51126">
    <property type="entry name" value="Pectin lyase-like"/>
    <property type="match status" value="1"/>
</dbReference>
<feature type="domain" description="AAA+ ATPase" evidence="5">
    <location>
        <begin position="486"/>
        <end position="625"/>
    </location>
</feature>
<dbReference type="CDD" id="cd00009">
    <property type="entry name" value="AAA"/>
    <property type="match status" value="1"/>
</dbReference>
<sequence>MHSLVVSLTSPGAYRTVLEALNAPLPPGAPRGRHILIEPGSYPNTGFRSKGDFVMTAVEGLGSVTLDGRTVGTIEVTGKVTLQGLIVRNWSDKGLALEVAEGTILAEQCEFMTRSRIAVRASKGAQLTLRDCEVQEGAVVYSASSGGMEGTSVTGTDGNAVAIRSGSTVTLRSCRIIDAGGHGIWVTEGSKPLLDQCTVSGPALSGIRVDDRAEAELRDCELRGSGRTSLVAVEKGKAVAEDCLIVDAGADALWVATGGSLTARRVKVESPQRTGMVVEKGTVRLEDCEVVNAPSNGIYLARDANLMMVRGGVADTGRVGVELDAGSRVLMEGTTITGNKLAGVSVEPGGELAMRGCTLADNIGRGILTCLGTSVQIENLTSVRNGKPDRFDFDLAAVTGQRAKGAPAKPGGDAPAGAGSEAPAQPEAAPPVSEEQADGKSADVLLARLDGMVGLAGVKREIRKLTNLQKVAERRRLAGLPPGPSIGRHMVFAGPPGTGKTTVARLYGGILAALGVVEKGQVVEVSRADLVSENVGGTALRTSEVFRRALGGVLFIDEAYTLSRRATGTDFGQEAIDTLVKLMEDHREEVVVVAAGYSAEMREFLAANPGLKSRFSRTVEFENYSPAELLQITESHAVRDGYRLAEDARAAILAHFTSVRRDATFGNGRAARQVFEGAVERQAQRLADLEELPSGEVLSLLVAEDLDVGGGLAARFGEARDPAQVSTVLARLTAMTGLEEVKREIGDLLDVLASARRRRAAGLEAEPFTGHLIFAGPPGTGKTTVARLYGELLTALGVLAQGQVVEAARVDLVGQYVGQTAQKTTEVFQQARGGVLFIDEAYTLARPGGSGHDFGQEAIDTLVKLMEDHRDEVIVIAAGYTTEMEGFLATNPGLASRFARTLNFTPYPVDGLVSIFVGKAQAADYRVPEHTRQALTTYLTTNRDRFREGNGREVDKLVRSAMTAHARRTEQLASTGAQLTTEQLATLLPEDIT</sequence>
<dbReference type="GO" id="GO:0016887">
    <property type="term" value="F:ATP hydrolysis activity"/>
    <property type="evidence" value="ECO:0007669"/>
    <property type="project" value="InterPro"/>
</dbReference>
<name>A0A7Y9KHE0_9ACTN</name>
<dbReference type="SUPFAM" id="SSF52540">
    <property type="entry name" value="P-loop containing nucleoside triphosphate hydrolases"/>
    <property type="match status" value="2"/>
</dbReference>
<dbReference type="EMBL" id="JACCBT010000001">
    <property type="protein sequence ID" value="NYE17605.1"/>
    <property type="molecule type" value="Genomic_DNA"/>
</dbReference>
<evidence type="ECO:0000259" key="5">
    <source>
        <dbReference type="SMART" id="SM00382"/>
    </source>
</evidence>
<dbReference type="InterPro" id="IPR003593">
    <property type="entry name" value="AAA+_ATPase"/>
</dbReference>
<dbReference type="InterPro" id="IPR041627">
    <property type="entry name" value="AAA_lid_6"/>
</dbReference>
<feature type="region of interest" description="Disordered" evidence="4">
    <location>
        <begin position="402"/>
        <end position="439"/>
    </location>
</feature>
<dbReference type="SMART" id="SM00382">
    <property type="entry name" value="AAA"/>
    <property type="match status" value="2"/>
</dbReference>
<dbReference type="PANTHER" id="PTHR43392:SF2">
    <property type="entry name" value="AAA-TYPE ATPASE FAMILY PROTEIN _ ANKYRIN REPEAT FAMILY PROTEIN"/>
    <property type="match status" value="1"/>
</dbReference>
<protein>
    <submittedName>
        <fullName evidence="6">SpoVK/Ycf46/Vps4 family AAA+-type ATPase</fullName>
    </submittedName>
</protein>
<dbReference type="FunFam" id="3.40.50.300:FF:000216">
    <property type="entry name" value="Type VII secretion ATPase EccA"/>
    <property type="match status" value="2"/>
</dbReference>
<comment type="similarity">
    <text evidence="1">Belongs to the CbxX/CfxQ family.</text>
</comment>
<gene>
    <name evidence="6" type="ORF">BJ999_007901</name>
</gene>
<dbReference type="PRINTS" id="PR00819">
    <property type="entry name" value="CBXCFQXSUPER"/>
</dbReference>
<dbReference type="AlphaFoldDB" id="A0A7Y9KHE0"/>
<evidence type="ECO:0000313" key="6">
    <source>
        <dbReference type="EMBL" id="NYE17605.1"/>
    </source>
</evidence>
<dbReference type="Proteomes" id="UP000591272">
    <property type="component" value="Unassembled WGS sequence"/>
</dbReference>
<dbReference type="InterPro" id="IPR039448">
    <property type="entry name" value="Beta_helix"/>
</dbReference>